<name>A0A6G1JHZ7_9PLEO</name>
<dbReference type="EMBL" id="MU005571">
    <property type="protein sequence ID" value="KAF2690068.1"/>
    <property type="molecule type" value="Genomic_DNA"/>
</dbReference>
<protein>
    <submittedName>
        <fullName evidence="1">Uncharacterized protein</fullName>
    </submittedName>
</protein>
<dbReference type="AlphaFoldDB" id="A0A6G1JHZ7"/>
<keyword evidence="2" id="KW-1185">Reference proteome</keyword>
<evidence type="ECO:0000313" key="2">
    <source>
        <dbReference type="Proteomes" id="UP000799291"/>
    </source>
</evidence>
<dbReference type="Proteomes" id="UP000799291">
    <property type="component" value="Unassembled WGS sequence"/>
</dbReference>
<gene>
    <name evidence="1" type="ORF">K458DRAFT_98398</name>
</gene>
<organism evidence="1 2">
    <name type="scientific">Lentithecium fluviatile CBS 122367</name>
    <dbReference type="NCBI Taxonomy" id="1168545"/>
    <lineage>
        <taxon>Eukaryota</taxon>
        <taxon>Fungi</taxon>
        <taxon>Dikarya</taxon>
        <taxon>Ascomycota</taxon>
        <taxon>Pezizomycotina</taxon>
        <taxon>Dothideomycetes</taxon>
        <taxon>Pleosporomycetidae</taxon>
        <taxon>Pleosporales</taxon>
        <taxon>Massarineae</taxon>
        <taxon>Lentitheciaceae</taxon>
        <taxon>Lentithecium</taxon>
    </lineage>
</organism>
<accession>A0A6G1JHZ7</accession>
<proteinExistence type="predicted"/>
<evidence type="ECO:0000313" key="1">
    <source>
        <dbReference type="EMBL" id="KAF2690068.1"/>
    </source>
</evidence>
<reference evidence="1" key="1">
    <citation type="journal article" date="2020" name="Stud. Mycol.">
        <title>101 Dothideomycetes genomes: a test case for predicting lifestyles and emergence of pathogens.</title>
        <authorList>
            <person name="Haridas S."/>
            <person name="Albert R."/>
            <person name="Binder M."/>
            <person name="Bloem J."/>
            <person name="Labutti K."/>
            <person name="Salamov A."/>
            <person name="Andreopoulos B."/>
            <person name="Baker S."/>
            <person name="Barry K."/>
            <person name="Bills G."/>
            <person name="Bluhm B."/>
            <person name="Cannon C."/>
            <person name="Castanera R."/>
            <person name="Culley D."/>
            <person name="Daum C."/>
            <person name="Ezra D."/>
            <person name="Gonzalez J."/>
            <person name="Henrissat B."/>
            <person name="Kuo A."/>
            <person name="Liang C."/>
            <person name="Lipzen A."/>
            <person name="Lutzoni F."/>
            <person name="Magnuson J."/>
            <person name="Mondo S."/>
            <person name="Nolan M."/>
            <person name="Ohm R."/>
            <person name="Pangilinan J."/>
            <person name="Park H.-J."/>
            <person name="Ramirez L."/>
            <person name="Alfaro M."/>
            <person name="Sun H."/>
            <person name="Tritt A."/>
            <person name="Yoshinaga Y."/>
            <person name="Zwiers L.-H."/>
            <person name="Turgeon B."/>
            <person name="Goodwin S."/>
            <person name="Spatafora J."/>
            <person name="Crous P."/>
            <person name="Grigoriev I."/>
        </authorList>
    </citation>
    <scope>NUCLEOTIDE SEQUENCE</scope>
    <source>
        <strain evidence="1">CBS 122367</strain>
    </source>
</reference>
<sequence length="113" mass="12855">MLWRPPPFVWLSPGQLFLLTVKGNKPVVISRANSVGYSKDMDVHAEDGLNDSLNYQVLQLVDGFLQLTASTLEYHHGRRAWRQSFELILFRTCPILWAKSIPFWLQSASSPGP</sequence>